<dbReference type="SUPFAM" id="SSF51445">
    <property type="entry name" value="(Trans)glycosidases"/>
    <property type="match status" value="1"/>
</dbReference>
<dbReference type="InterPro" id="IPR051923">
    <property type="entry name" value="Glycosyl_Hydrolase_39"/>
</dbReference>
<dbReference type="InterPro" id="IPR017853">
    <property type="entry name" value="GH"/>
</dbReference>
<gene>
    <name evidence="2" type="ORF">JF922_13675</name>
</gene>
<feature type="chain" id="PRO_5037991495" description="Glycoside hydrolase family 42 N-terminal domain-containing protein" evidence="1">
    <location>
        <begin position="30"/>
        <end position="536"/>
    </location>
</feature>
<evidence type="ECO:0000313" key="2">
    <source>
        <dbReference type="EMBL" id="MBJ7599112.1"/>
    </source>
</evidence>
<dbReference type="AlphaFoldDB" id="A0A934K250"/>
<comment type="caution">
    <text evidence="2">The sequence shown here is derived from an EMBL/GenBank/DDBJ whole genome shotgun (WGS) entry which is preliminary data.</text>
</comment>
<dbReference type="PANTHER" id="PTHR12631">
    <property type="entry name" value="ALPHA-L-IDURONIDASE"/>
    <property type="match status" value="1"/>
</dbReference>
<accession>A0A934K250</accession>
<keyword evidence="1" id="KW-0732">Signal</keyword>
<dbReference type="Proteomes" id="UP000612893">
    <property type="component" value="Unassembled WGS sequence"/>
</dbReference>
<evidence type="ECO:0008006" key="4">
    <source>
        <dbReference type="Google" id="ProtNLM"/>
    </source>
</evidence>
<dbReference type="EMBL" id="JAEKNR010000141">
    <property type="protein sequence ID" value="MBJ7599112.1"/>
    <property type="molecule type" value="Genomic_DNA"/>
</dbReference>
<organism evidence="2 3">
    <name type="scientific">Candidatus Nephthysia bennettiae</name>
    <dbReference type="NCBI Taxonomy" id="3127016"/>
    <lineage>
        <taxon>Bacteria</taxon>
        <taxon>Bacillati</taxon>
        <taxon>Candidatus Dormiibacterota</taxon>
        <taxon>Candidatus Dormibacteria</taxon>
        <taxon>Candidatus Dormibacterales</taxon>
        <taxon>Candidatus Dormibacteraceae</taxon>
        <taxon>Candidatus Nephthysia</taxon>
    </lineage>
</organism>
<reference evidence="2" key="1">
    <citation type="submission" date="2020-10" db="EMBL/GenBank/DDBJ databases">
        <title>Ca. Dormibacterota MAGs.</title>
        <authorList>
            <person name="Montgomery K."/>
        </authorList>
    </citation>
    <scope>NUCLEOTIDE SEQUENCE [LARGE SCALE GENOMIC DNA]</scope>
    <source>
        <strain evidence="2">SC8812_S17_10</strain>
    </source>
</reference>
<dbReference type="RefSeq" id="WP_338202533.1">
    <property type="nucleotide sequence ID" value="NZ_JAEKNR010000141.1"/>
</dbReference>
<feature type="signal peptide" evidence="1">
    <location>
        <begin position="1"/>
        <end position="29"/>
    </location>
</feature>
<name>A0A934K250_9BACT</name>
<proteinExistence type="predicted"/>
<evidence type="ECO:0000313" key="3">
    <source>
        <dbReference type="Proteomes" id="UP000612893"/>
    </source>
</evidence>
<dbReference type="Gene3D" id="3.20.20.80">
    <property type="entry name" value="Glycosidases"/>
    <property type="match status" value="1"/>
</dbReference>
<keyword evidence="3" id="KW-1185">Reference proteome</keyword>
<dbReference type="GO" id="GO:0004553">
    <property type="term" value="F:hydrolase activity, hydrolyzing O-glycosyl compounds"/>
    <property type="evidence" value="ECO:0007669"/>
    <property type="project" value="TreeGrafter"/>
</dbReference>
<dbReference type="PANTHER" id="PTHR12631:SF10">
    <property type="entry name" value="BETA-XYLOSIDASE-LIKE PROTEIN-RELATED"/>
    <property type="match status" value="1"/>
</dbReference>
<protein>
    <recommendedName>
        <fullName evidence="4">Glycoside hydrolase family 42 N-terminal domain-containing protein</fullName>
    </recommendedName>
</protein>
<sequence>MLARQRLLGAGTVACALLCALLCMLPARALASATQESVLMDDNEFIYSSPQHIAGRLDQLKGLGVDRVKISISWGLIAPDPTSRQRPKFDATDPAAYPAGTWDRYDTLVRLAHQRGLKVYFQFTPPAPQWAIPRQQPTNQGIPLGQTPHSGEFGQFVQAVGRRYSGTYLAPAPAGSSSSSTSAPDAIPRVDYWGIWNEPNFPSWLNPWYRKLPHGKREFLQPSAYRGLVDAAWNGLETSGHGADTILIGETANFGNLTPMDFVRALYCVSPAYRPLTGAAARYVGCPTAGNRGHFAAQHPGLFKATGFAHHPYSFDYSPGRPYPARTFVTLYNLSQLEGLLNRTFAAYGKSRRGGVPLYLTEWGYKTDPPNPFVKTSPAQQALWLDEGEYMTWRDPYVRSLAQFLLVDDAPNSMYPVGSRLYWHPFQTGLTTLDGTRKPSFAAYRIPIWLPVARHGHRVEVWGQLRPADHTSLQSAALQYRRAGSASFETIREVRTGSPEGFLVAHVALPSPGQVRLMWQAPGGGELEYSRAAPVG</sequence>
<dbReference type="CDD" id="cd00551">
    <property type="entry name" value="AmyAc_family"/>
    <property type="match status" value="1"/>
</dbReference>
<evidence type="ECO:0000256" key="1">
    <source>
        <dbReference type="SAM" id="SignalP"/>
    </source>
</evidence>